<dbReference type="EMBL" id="CAXKWB010006604">
    <property type="protein sequence ID" value="CAL4083567.1"/>
    <property type="molecule type" value="Genomic_DNA"/>
</dbReference>
<dbReference type="PANTHER" id="PTHR47156">
    <property type="entry name" value="PROTEIN CBG20824"/>
    <property type="match status" value="1"/>
</dbReference>
<feature type="domain" description="RING-type" evidence="6">
    <location>
        <begin position="5"/>
        <end position="48"/>
    </location>
</feature>
<dbReference type="Gene3D" id="2.40.100.10">
    <property type="entry name" value="Cyclophilin-like"/>
    <property type="match status" value="1"/>
</dbReference>
<evidence type="ECO:0000256" key="2">
    <source>
        <dbReference type="ARBA" id="ARBA00022771"/>
    </source>
</evidence>
<dbReference type="InterPro" id="IPR017907">
    <property type="entry name" value="Znf_RING_CS"/>
</dbReference>
<evidence type="ECO:0000256" key="5">
    <source>
        <dbReference type="SAM" id="Coils"/>
    </source>
</evidence>
<evidence type="ECO:0000256" key="3">
    <source>
        <dbReference type="ARBA" id="ARBA00022833"/>
    </source>
</evidence>
<evidence type="ECO:0000259" key="6">
    <source>
        <dbReference type="PROSITE" id="PS50089"/>
    </source>
</evidence>
<dbReference type="GO" id="GO:0008270">
    <property type="term" value="F:zinc ion binding"/>
    <property type="evidence" value="ECO:0007669"/>
    <property type="project" value="UniProtKB-KW"/>
</dbReference>
<keyword evidence="2 4" id="KW-0863">Zinc-finger</keyword>
<dbReference type="PANTHER" id="PTHR47156:SF10">
    <property type="entry name" value="E3 UBIQUITIN-PROTEIN LIGASE TRIM-21-RELATED"/>
    <property type="match status" value="1"/>
</dbReference>
<dbReference type="Gene3D" id="3.30.40.10">
    <property type="entry name" value="Zinc/RING finger domain, C3HC4 (zinc finger)"/>
    <property type="match status" value="1"/>
</dbReference>
<organism evidence="7 8">
    <name type="scientific">Meganyctiphanes norvegica</name>
    <name type="common">Northern krill</name>
    <name type="synonym">Thysanopoda norvegica</name>
    <dbReference type="NCBI Taxonomy" id="48144"/>
    <lineage>
        <taxon>Eukaryota</taxon>
        <taxon>Metazoa</taxon>
        <taxon>Ecdysozoa</taxon>
        <taxon>Arthropoda</taxon>
        <taxon>Crustacea</taxon>
        <taxon>Multicrustacea</taxon>
        <taxon>Malacostraca</taxon>
        <taxon>Eumalacostraca</taxon>
        <taxon>Eucarida</taxon>
        <taxon>Euphausiacea</taxon>
        <taxon>Euphausiidae</taxon>
        <taxon>Meganyctiphanes</taxon>
    </lineage>
</organism>
<name>A0AAV2QFY5_MEGNR</name>
<dbReference type="SMART" id="SM00184">
    <property type="entry name" value="RING"/>
    <property type="match status" value="1"/>
</dbReference>
<dbReference type="Proteomes" id="UP001497623">
    <property type="component" value="Unassembled WGS sequence"/>
</dbReference>
<evidence type="ECO:0000256" key="1">
    <source>
        <dbReference type="ARBA" id="ARBA00022723"/>
    </source>
</evidence>
<dbReference type="PROSITE" id="PS00518">
    <property type="entry name" value="ZF_RING_1"/>
    <property type="match status" value="1"/>
</dbReference>
<proteinExistence type="predicted"/>
<dbReference type="InterPro" id="IPR013083">
    <property type="entry name" value="Znf_RING/FYVE/PHD"/>
</dbReference>
<dbReference type="SUPFAM" id="SSF50891">
    <property type="entry name" value="Cyclophilin-like"/>
    <property type="match status" value="1"/>
</dbReference>
<dbReference type="InterPro" id="IPR001841">
    <property type="entry name" value="Znf_RING"/>
</dbReference>
<keyword evidence="5" id="KW-0175">Coiled coil</keyword>
<sequence length="470" mass="53648">EENECLVCFSIYDDKERRPRFMPCGHTLCSSCLEKAITENSKTCPKCRRSYTASNVENLPVNFSLMGLVTSQNTSDKFPECTEHLLPVSHKCTTHKIWVCESCQSEDHMPVSCKMIAIREELKRKKETQLDQSQPLLKTFEETCKKTDDRKIQCQKFIEENDKEIIRLETMVKRLQDEIQRKRTSKVQMENNYSIFDQKLGTIQRKRSSYDKAVTSLKSSETIRGVSKCSVEVKNETKKLQLVSNELQKEADLMMQVFYDTALSRLGLCLGNNEVLVKDGMHHLHVFHGEKNHRLSSQYLQFTDINDPPSTDGILTFMDFAWPDQKPRRVYMKMMGNTLRARQHLLLLTGQCGHSYRDLTFYNTQKQGQPGENIVLRPYDGKKATPLFNDVTKNDKVNHPATSGLITGAGWSGDNICNNALFSIHLKDDPGKDNTTGFGRVISGLDVIHDIVKSAKTDKIKVVDCGLVLF</sequence>
<gene>
    <name evidence="7" type="ORF">MNOR_LOCUS12182</name>
</gene>
<dbReference type="Pfam" id="PF13920">
    <property type="entry name" value="zf-C3HC4_3"/>
    <property type="match status" value="1"/>
</dbReference>
<dbReference type="InterPro" id="IPR029000">
    <property type="entry name" value="Cyclophilin-like_dom_sf"/>
</dbReference>
<evidence type="ECO:0000313" key="7">
    <source>
        <dbReference type="EMBL" id="CAL4083567.1"/>
    </source>
</evidence>
<protein>
    <recommendedName>
        <fullName evidence="6">RING-type domain-containing protein</fullName>
    </recommendedName>
</protein>
<reference evidence="7 8" key="1">
    <citation type="submission" date="2024-05" db="EMBL/GenBank/DDBJ databases">
        <authorList>
            <person name="Wallberg A."/>
        </authorList>
    </citation>
    <scope>NUCLEOTIDE SEQUENCE [LARGE SCALE GENOMIC DNA]</scope>
</reference>
<dbReference type="PROSITE" id="PS50089">
    <property type="entry name" value="ZF_RING_2"/>
    <property type="match status" value="1"/>
</dbReference>
<dbReference type="SUPFAM" id="SSF57850">
    <property type="entry name" value="RING/U-box"/>
    <property type="match status" value="1"/>
</dbReference>
<keyword evidence="3" id="KW-0862">Zinc</keyword>
<dbReference type="AlphaFoldDB" id="A0AAV2QFY5"/>
<keyword evidence="1" id="KW-0479">Metal-binding</keyword>
<keyword evidence="8" id="KW-1185">Reference proteome</keyword>
<comment type="caution">
    <text evidence="7">The sequence shown here is derived from an EMBL/GenBank/DDBJ whole genome shotgun (WGS) entry which is preliminary data.</text>
</comment>
<feature type="coiled-coil region" evidence="5">
    <location>
        <begin position="158"/>
        <end position="192"/>
    </location>
</feature>
<feature type="non-terminal residue" evidence="7">
    <location>
        <position position="1"/>
    </location>
</feature>
<dbReference type="InterPro" id="IPR052667">
    <property type="entry name" value="E3_ubiquitin-ligase_RING"/>
</dbReference>
<evidence type="ECO:0000313" key="8">
    <source>
        <dbReference type="Proteomes" id="UP001497623"/>
    </source>
</evidence>
<accession>A0AAV2QFY5</accession>
<evidence type="ECO:0000256" key="4">
    <source>
        <dbReference type="PROSITE-ProRule" id="PRU00175"/>
    </source>
</evidence>